<comment type="similarity">
    <text evidence="2">Belongs to the MoaD family.</text>
</comment>
<dbReference type="PANTHER" id="PTHR33359:SF1">
    <property type="entry name" value="MOLYBDOPTERIN SYNTHASE SULFUR CARRIER SUBUNIT"/>
    <property type="match status" value="1"/>
</dbReference>
<name>A0ABU3VVS9_9GAMM</name>
<dbReference type="RefSeq" id="WP_248167405.1">
    <property type="nucleotide sequence ID" value="NZ_BAABBC010000036.1"/>
</dbReference>
<evidence type="ECO:0000256" key="1">
    <source>
        <dbReference type="ARBA" id="ARBA00022741"/>
    </source>
</evidence>
<dbReference type="Pfam" id="PF02597">
    <property type="entry name" value="ThiS"/>
    <property type="match status" value="1"/>
</dbReference>
<evidence type="ECO:0000256" key="3">
    <source>
        <dbReference type="ARBA" id="ARBA00024247"/>
    </source>
</evidence>
<dbReference type="InterPro" id="IPR012675">
    <property type="entry name" value="Beta-grasp_dom_sf"/>
</dbReference>
<evidence type="ECO:0000313" key="4">
    <source>
        <dbReference type="EMBL" id="MDV2078385.1"/>
    </source>
</evidence>
<dbReference type="NCBIfam" id="TIGR01682">
    <property type="entry name" value="moaD"/>
    <property type="match status" value="1"/>
</dbReference>
<keyword evidence="5" id="KW-1185">Reference proteome</keyword>
<evidence type="ECO:0000256" key="2">
    <source>
        <dbReference type="ARBA" id="ARBA00024200"/>
    </source>
</evidence>
<dbReference type="Gene3D" id="3.10.20.30">
    <property type="match status" value="1"/>
</dbReference>
<gene>
    <name evidence="4" type="primary">moaD</name>
    <name evidence="4" type="ORF">RYS15_06800</name>
</gene>
<comment type="caution">
    <text evidence="4">The sequence shown here is derived from an EMBL/GenBank/DDBJ whole genome shotgun (WGS) entry which is preliminary data.</text>
</comment>
<keyword evidence="1" id="KW-0547">Nucleotide-binding</keyword>
<sequence>MTDVTITVHYFARLREQLGTEQETVTIPANLTLAELKQRLAERGAPWQLLTGERPVLAAVNQAMAKNATPLQDRDEVAFFPPVTGG</sequence>
<dbReference type="InterPro" id="IPR044672">
    <property type="entry name" value="MOCS2A"/>
</dbReference>
<dbReference type="CDD" id="cd00754">
    <property type="entry name" value="Ubl_MoaD"/>
    <property type="match status" value="1"/>
</dbReference>
<evidence type="ECO:0000313" key="5">
    <source>
        <dbReference type="Proteomes" id="UP001269819"/>
    </source>
</evidence>
<dbReference type="EMBL" id="JAWIIJ010000003">
    <property type="protein sequence ID" value="MDV2078385.1"/>
    <property type="molecule type" value="Genomic_DNA"/>
</dbReference>
<dbReference type="Proteomes" id="UP001269819">
    <property type="component" value="Unassembled WGS sequence"/>
</dbReference>
<dbReference type="InterPro" id="IPR003749">
    <property type="entry name" value="ThiS/MoaD-like"/>
</dbReference>
<dbReference type="SUPFAM" id="SSF54285">
    <property type="entry name" value="MoaD/ThiS"/>
    <property type="match status" value="1"/>
</dbReference>
<accession>A0ABU3VVS9</accession>
<proteinExistence type="inferred from homology"/>
<dbReference type="InterPro" id="IPR016155">
    <property type="entry name" value="Mopterin_synth/thiamin_S_b"/>
</dbReference>
<dbReference type="PANTHER" id="PTHR33359">
    <property type="entry name" value="MOLYBDOPTERIN SYNTHASE SULFUR CARRIER SUBUNIT"/>
    <property type="match status" value="1"/>
</dbReference>
<reference evidence="4 5" key="1">
    <citation type="submission" date="2023-10" db="EMBL/GenBank/DDBJ databases">
        <title>Characteristics and mechanism of a salt-tolerant marine origin heterotrophic nitrifying- aerobic denitrifying bacteria Marinobacter xestospongiae HN1.</title>
        <authorList>
            <person name="Qi R."/>
        </authorList>
    </citation>
    <scope>NUCLEOTIDE SEQUENCE [LARGE SCALE GENOMIC DNA]</scope>
    <source>
        <strain evidence="4 5">HN1</strain>
    </source>
</reference>
<organism evidence="4 5">
    <name type="scientific">Marinobacter xestospongiae</name>
    <dbReference type="NCBI Taxonomy" id="994319"/>
    <lineage>
        <taxon>Bacteria</taxon>
        <taxon>Pseudomonadati</taxon>
        <taxon>Pseudomonadota</taxon>
        <taxon>Gammaproteobacteria</taxon>
        <taxon>Pseudomonadales</taxon>
        <taxon>Marinobacteraceae</taxon>
        <taxon>Marinobacter</taxon>
    </lineage>
</organism>
<protein>
    <recommendedName>
        <fullName evidence="3">Molybdopterin synthase sulfur carrier subunit</fullName>
    </recommendedName>
</protein>